<gene>
    <name evidence="7" type="ORF">BXZ70DRAFT_895483</name>
</gene>
<dbReference type="Gene3D" id="3.30.50.10">
    <property type="entry name" value="Erythroid Transcription Factor GATA-1, subunit A"/>
    <property type="match status" value="1"/>
</dbReference>
<feature type="region of interest" description="Disordered" evidence="6">
    <location>
        <begin position="1"/>
        <end position="85"/>
    </location>
</feature>
<evidence type="ECO:0000313" key="8">
    <source>
        <dbReference type="Proteomes" id="UP000813824"/>
    </source>
</evidence>
<dbReference type="AlphaFoldDB" id="A0A8K0UN71"/>
<organism evidence="7 8">
    <name type="scientific">Cristinia sonorae</name>
    <dbReference type="NCBI Taxonomy" id="1940300"/>
    <lineage>
        <taxon>Eukaryota</taxon>
        <taxon>Fungi</taxon>
        <taxon>Dikarya</taxon>
        <taxon>Basidiomycota</taxon>
        <taxon>Agaricomycotina</taxon>
        <taxon>Agaricomycetes</taxon>
        <taxon>Agaricomycetidae</taxon>
        <taxon>Agaricales</taxon>
        <taxon>Pleurotineae</taxon>
        <taxon>Stephanosporaceae</taxon>
        <taxon>Cristinia</taxon>
    </lineage>
</organism>
<evidence type="ECO:0000256" key="4">
    <source>
        <dbReference type="ARBA" id="ARBA00023163"/>
    </source>
</evidence>
<dbReference type="GO" id="GO:0008270">
    <property type="term" value="F:zinc ion binding"/>
    <property type="evidence" value="ECO:0007669"/>
    <property type="project" value="InterPro"/>
</dbReference>
<feature type="compositionally biased region" description="Low complexity" evidence="6">
    <location>
        <begin position="1010"/>
        <end position="1036"/>
    </location>
</feature>
<dbReference type="Proteomes" id="UP000813824">
    <property type="component" value="Unassembled WGS sequence"/>
</dbReference>
<evidence type="ECO:0000256" key="6">
    <source>
        <dbReference type="SAM" id="MobiDB-lite"/>
    </source>
</evidence>
<comment type="caution">
    <text evidence="7">The sequence shown here is derived from an EMBL/GenBank/DDBJ whole genome shotgun (WGS) entry which is preliminary data.</text>
</comment>
<dbReference type="InterPro" id="IPR013088">
    <property type="entry name" value="Znf_NHR/GATA"/>
</dbReference>
<keyword evidence="3" id="KW-0805">Transcription regulation</keyword>
<feature type="compositionally biased region" description="Low complexity" evidence="6">
    <location>
        <begin position="958"/>
        <end position="972"/>
    </location>
</feature>
<comment type="similarity">
    <text evidence="2">Belongs to the SNF5 family.</text>
</comment>
<feature type="region of interest" description="Disordered" evidence="6">
    <location>
        <begin position="767"/>
        <end position="803"/>
    </location>
</feature>
<reference evidence="7" key="1">
    <citation type="journal article" date="2021" name="New Phytol.">
        <title>Evolutionary innovations through gain and loss of genes in the ectomycorrhizal Boletales.</title>
        <authorList>
            <person name="Wu G."/>
            <person name="Miyauchi S."/>
            <person name="Morin E."/>
            <person name="Kuo A."/>
            <person name="Drula E."/>
            <person name="Varga T."/>
            <person name="Kohler A."/>
            <person name="Feng B."/>
            <person name="Cao Y."/>
            <person name="Lipzen A."/>
            <person name="Daum C."/>
            <person name="Hundley H."/>
            <person name="Pangilinan J."/>
            <person name="Johnson J."/>
            <person name="Barry K."/>
            <person name="LaButti K."/>
            <person name="Ng V."/>
            <person name="Ahrendt S."/>
            <person name="Min B."/>
            <person name="Choi I.G."/>
            <person name="Park H."/>
            <person name="Plett J.M."/>
            <person name="Magnuson J."/>
            <person name="Spatafora J.W."/>
            <person name="Nagy L.G."/>
            <person name="Henrissat B."/>
            <person name="Grigoriev I.V."/>
            <person name="Yang Z.L."/>
            <person name="Xu J."/>
            <person name="Martin F.M."/>
        </authorList>
    </citation>
    <scope>NUCLEOTIDE SEQUENCE</scope>
    <source>
        <strain evidence="7">KKN 215</strain>
    </source>
</reference>
<keyword evidence="8" id="KW-1185">Reference proteome</keyword>
<feature type="compositionally biased region" description="Low complexity" evidence="6">
    <location>
        <begin position="43"/>
        <end position="52"/>
    </location>
</feature>
<dbReference type="Pfam" id="PF04855">
    <property type="entry name" value="SNF5"/>
    <property type="match status" value="1"/>
</dbReference>
<feature type="compositionally biased region" description="Basic residues" evidence="6">
    <location>
        <begin position="1075"/>
        <end position="1089"/>
    </location>
</feature>
<evidence type="ECO:0008006" key="9">
    <source>
        <dbReference type="Google" id="ProtNLM"/>
    </source>
</evidence>
<feature type="region of interest" description="Disordered" evidence="6">
    <location>
        <begin position="477"/>
        <end position="515"/>
    </location>
</feature>
<evidence type="ECO:0000313" key="7">
    <source>
        <dbReference type="EMBL" id="KAH8097112.1"/>
    </source>
</evidence>
<dbReference type="GO" id="GO:0006338">
    <property type="term" value="P:chromatin remodeling"/>
    <property type="evidence" value="ECO:0007669"/>
    <property type="project" value="InterPro"/>
</dbReference>
<sequence>MSAGAYPPLAPTPSIATSAPGSPSSMRGVKRKVSETPQPPTTPGQQQQHGQFGRSGSLPPQQPQVPTQHQNQMKVPGMNVSMPMNTQQQPMMGGTGGGSMGPPPFLRSGSQGPMDLSGMGMNIGGPAGMNMNMMGGPQGLSRQPSSGAVPGPPLLNTNIPPSTSAPGTLGATPSAQGQMFPTPAQALMSATTTTPTSLVSAANGITPSTTAAAPQATGPPTIVPALPPLPANVSLNPKTTRITVVPLIDSTKLIPELSSEDIENVKGWMKKDKEYEGVYRKMKERMVEELRDTVVKNRGWWEKGGGSETMNMSIDGRRRVSEKFGVTGFKTGRDDRRRKTGRREGFKLPRLSEKDALVPEQLVPIRLEFDVEHHKMRDTFVWNLNDPIITPDVFAQSIVDDYALAPSYHAIITKAIQDQLSDYKAHSAIFGGEPDASFSDENGNAADVVVKGEIEEEEDAKWWDAWRKNVRSNKGGYVKKEGQSRKRRKVVKDESADTEDVLMGPPPVPVRLDDPEEDESKMQEEMRILVKLDIIVGSVKLEDQLEWDLENTDPSPERFAEVYANELGLAGEFKTAIAHCIREQVQLFQKSLFLVGHPSDGSVLQDDDLRMSLLPSLSTGARSMDQVGAFTPLLNYLSESEIERNEREREKELNRRRRKTTRVRRGVVLPDRDPPKTLRTPAIGFPEIDAATLALVNAAAAPTSRRAAAAAASVNIANIIASDNGTMVIPAAVPAAPIQPVVPAPKEKKLKGHFKAPSYPSSVLRPRAQVKAPTSSTAADASTLMPPIEGDLPAPTSNANPENRGARVVLTSKRARELEREAKEKEYADGQHANYIDGVWHCSNCGCPESIAIGRRKGPLGDKSQCGTCGKFWHRHRRPRPVTYNSDLAYHQNLKDQEEQAKVAASRKKRPQPAHADPPSSKAPTVEPETPKPKSDIWMEVNSPSKNVNNGIEEPERAVSPASSTSSASEPPLAQQRVKANGVSNHTAKSAPPAGDVEMSSSSKSTADESPSSAPPTVTASTPATTAATATASAATRPPPTSSVCDTRATTDFDEIAGSHHHIPPSPPTESTTVVKRRHGRYAGQVPRR</sequence>
<evidence type="ECO:0000256" key="2">
    <source>
        <dbReference type="ARBA" id="ARBA00010239"/>
    </source>
</evidence>
<keyword evidence="5" id="KW-0539">Nucleus</keyword>
<proteinExistence type="inferred from homology"/>
<accession>A0A8K0UN71</accession>
<dbReference type="InterPro" id="IPR006939">
    <property type="entry name" value="SNF5"/>
</dbReference>
<dbReference type="EMBL" id="JAEVFJ010000021">
    <property type="protein sequence ID" value="KAH8097112.1"/>
    <property type="molecule type" value="Genomic_DNA"/>
</dbReference>
<dbReference type="GO" id="GO:0000228">
    <property type="term" value="C:nuclear chromosome"/>
    <property type="evidence" value="ECO:0007669"/>
    <property type="project" value="InterPro"/>
</dbReference>
<name>A0A8K0UN71_9AGAR</name>
<protein>
    <recommendedName>
        <fullName evidence="9">SNF5-domain-containing protein</fullName>
    </recommendedName>
</protein>
<feature type="region of interest" description="Disordered" evidence="6">
    <location>
        <begin position="897"/>
        <end position="1089"/>
    </location>
</feature>
<evidence type="ECO:0000256" key="3">
    <source>
        <dbReference type="ARBA" id="ARBA00023015"/>
    </source>
</evidence>
<feature type="compositionally biased region" description="Polar residues" evidence="6">
    <location>
        <begin position="14"/>
        <end position="25"/>
    </location>
</feature>
<feature type="compositionally biased region" description="Polar residues" evidence="6">
    <location>
        <begin position="999"/>
        <end position="1009"/>
    </location>
</feature>
<evidence type="ECO:0000256" key="1">
    <source>
        <dbReference type="ARBA" id="ARBA00004123"/>
    </source>
</evidence>
<comment type="subcellular location">
    <subcellularLocation>
        <location evidence="1">Nucleus</location>
    </subcellularLocation>
</comment>
<keyword evidence="4" id="KW-0804">Transcription</keyword>
<evidence type="ECO:0000256" key="5">
    <source>
        <dbReference type="ARBA" id="ARBA00023242"/>
    </source>
</evidence>
<dbReference type="GO" id="GO:0006355">
    <property type="term" value="P:regulation of DNA-templated transcription"/>
    <property type="evidence" value="ECO:0007669"/>
    <property type="project" value="InterPro"/>
</dbReference>
<feature type="compositionally biased region" description="Low complexity" evidence="6">
    <location>
        <begin position="774"/>
        <end position="783"/>
    </location>
</feature>
<dbReference type="OrthoDB" id="515064at2759"/>
<dbReference type="PANTHER" id="PTHR10019">
    <property type="entry name" value="SNF5"/>
    <property type="match status" value="1"/>
</dbReference>